<gene>
    <name evidence="1" type="ORF">PMEA_00012585</name>
</gene>
<evidence type="ECO:0000313" key="1">
    <source>
        <dbReference type="EMBL" id="CAH3127494.1"/>
    </source>
</evidence>
<accession>A0AAU9WWF2</accession>
<evidence type="ECO:0000313" key="2">
    <source>
        <dbReference type="Proteomes" id="UP001159428"/>
    </source>
</evidence>
<dbReference type="AlphaFoldDB" id="A0AAU9WWF2"/>
<protein>
    <submittedName>
        <fullName evidence="1">Uncharacterized protein</fullName>
    </submittedName>
</protein>
<organism evidence="1 2">
    <name type="scientific">Pocillopora meandrina</name>
    <dbReference type="NCBI Taxonomy" id="46732"/>
    <lineage>
        <taxon>Eukaryota</taxon>
        <taxon>Metazoa</taxon>
        <taxon>Cnidaria</taxon>
        <taxon>Anthozoa</taxon>
        <taxon>Hexacorallia</taxon>
        <taxon>Scleractinia</taxon>
        <taxon>Astrocoeniina</taxon>
        <taxon>Pocilloporidae</taxon>
        <taxon>Pocillopora</taxon>
    </lineage>
</organism>
<dbReference type="Proteomes" id="UP001159428">
    <property type="component" value="Unassembled WGS sequence"/>
</dbReference>
<comment type="caution">
    <text evidence="1">The sequence shown here is derived from an EMBL/GenBank/DDBJ whole genome shotgun (WGS) entry which is preliminary data.</text>
</comment>
<sequence>GEGVERLWSFLRRFSSVTKEMSAHKRTDVLTDGLLHYAQHLYHKFGFTLKAKFARAEILLQDVSAKLKELTEKLPDCDDDVIQEWQKEEVEALKPKEHGRLILQWDESYVSLLLMSKKLRYISGLAHDFVIALNYRIPHQCLQLCIRTDIFKDYF</sequence>
<keyword evidence="2" id="KW-1185">Reference proteome</keyword>
<dbReference type="EMBL" id="CALNXJ010000022">
    <property type="protein sequence ID" value="CAH3127494.1"/>
    <property type="molecule type" value="Genomic_DNA"/>
</dbReference>
<feature type="non-terminal residue" evidence="1">
    <location>
        <position position="1"/>
    </location>
</feature>
<reference evidence="1 2" key="1">
    <citation type="submission" date="2022-05" db="EMBL/GenBank/DDBJ databases">
        <authorList>
            <consortium name="Genoscope - CEA"/>
            <person name="William W."/>
        </authorList>
    </citation>
    <scope>NUCLEOTIDE SEQUENCE [LARGE SCALE GENOMIC DNA]</scope>
</reference>
<proteinExistence type="predicted"/>
<dbReference type="PANTHER" id="PTHR33096">
    <property type="entry name" value="CXC2 DOMAIN-CONTAINING PROTEIN"/>
    <property type="match status" value="1"/>
</dbReference>
<dbReference type="PANTHER" id="PTHR33096:SF1">
    <property type="entry name" value="CXC1-LIKE CYSTEINE CLUSTER ASSOCIATED WITH KDZ TRANSPOSASES DOMAIN-CONTAINING PROTEIN"/>
    <property type="match status" value="1"/>
</dbReference>
<name>A0AAU9WWF2_9CNID</name>